<protein>
    <submittedName>
        <fullName evidence="3">Retinol dehydrogenase 14</fullName>
    </submittedName>
</protein>
<dbReference type="PANTHER" id="PTHR43157">
    <property type="entry name" value="PHOSPHATIDYLINOSITOL-GLYCAN BIOSYNTHESIS CLASS F PROTEIN-RELATED"/>
    <property type="match status" value="1"/>
</dbReference>
<dbReference type="AlphaFoldDB" id="A0A914YK30"/>
<dbReference type="Proteomes" id="UP000887577">
    <property type="component" value="Unplaced"/>
</dbReference>
<sequence length="155" mass="17799">MHKYADNVVQETVEAKNLYNRFTKTYARSKLAQIMNAAYMTKVLRGKNPTTKLLINSCHPGTVNTNLIHNTPFSFPMLQKILTPFTWFFLKTDQDGAQTPLYLALSKKVDGISGKYFSECKEKAPQHHLAFDMDAAENLYNYSLESCKIKLEDFF</sequence>
<dbReference type="SUPFAM" id="SSF51735">
    <property type="entry name" value="NAD(P)-binding Rossmann-fold domains"/>
    <property type="match status" value="1"/>
</dbReference>
<name>A0A914YK30_9BILA</name>
<keyword evidence="1" id="KW-0560">Oxidoreductase</keyword>
<dbReference type="PANTHER" id="PTHR43157:SF31">
    <property type="entry name" value="PHOSPHATIDYLINOSITOL-GLYCAN BIOSYNTHESIS CLASS F PROTEIN"/>
    <property type="match status" value="1"/>
</dbReference>
<evidence type="ECO:0000256" key="1">
    <source>
        <dbReference type="ARBA" id="ARBA00023002"/>
    </source>
</evidence>
<evidence type="ECO:0000313" key="2">
    <source>
        <dbReference type="Proteomes" id="UP000887577"/>
    </source>
</evidence>
<dbReference type="WBParaSite" id="PSU_v2.g17664.t1">
    <property type="protein sequence ID" value="PSU_v2.g17664.t1"/>
    <property type="gene ID" value="PSU_v2.g17664"/>
</dbReference>
<keyword evidence="2" id="KW-1185">Reference proteome</keyword>
<accession>A0A914YK30</accession>
<evidence type="ECO:0000313" key="3">
    <source>
        <dbReference type="WBParaSite" id="PSU_v2.g17664.t1"/>
    </source>
</evidence>
<dbReference type="GO" id="GO:0016491">
    <property type="term" value="F:oxidoreductase activity"/>
    <property type="evidence" value="ECO:0007669"/>
    <property type="project" value="UniProtKB-KW"/>
</dbReference>
<reference evidence="3" key="1">
    <citation type="submission" date="2022-11" db="UniProtKB">
        <authorList>
            <consortium name="WormBaseParasite"/>
        </authorList>
    </citation>
    <scope>IDENTIFICATION</scope>
</reference>
<dbReference type="Gene3D" id="3.40.50.720">
    <property type="entry name" value="NAD(P)-binding Rossmann-like Domain"/>
    <property type="match status" value="1"/>
</dbReference>
<organism evidence="2 3">
    <name type="scientific">Panagrolaimus superbus</name>
    <dbReference type="NCBI Taxonomy" id="310955"/>
    <lineage>
        <taxon>Eukaryota</taxon>
        <taxon>Metazoa</taxon>
        <taxon>Ecdysozoa</taxon>
        <taxon>Nematoda</taxon>
        <taxon>Chromadorea</taxon>
        <taxon>Rhabditida</taxon>
        <taxon>Tylenchina</taxon>
        <taxon>Panagrolaimomorpha</taxon>
        <taxon>Panagrolaimoidea</taxon>
        <taxon>Panagrolaimidae</taxon>
        <taxon>Panagrolaimus</taxon>
    </lineage>
</organism>
<dbReference type="InterPro" id="IPR036291">
    <property type="entry name" value="NAD(P)-bd_dom_sf"/>
</dbReference>
<proteinExistence type="predicted"/>